<sequence>MRELDELQLRNIGKGLDLTSLFSTITGKVNYNQGFDRINQSLFIIFGTLFSEAPMLPILGSNLSHLLFEPSDDILEELVELYLREAIENLEPRIAVSRIVVNTDDHYVYITVEYILTNANIAGQFDYRLTRQTRGDYIE</sequence>
<protein>
    <submittedName>
        <fullName evidence="2">Sheath initiation protein</fullName>
    </submittedName>
</protein>
<gene>
    <name evidence="2" type="ORF">SP15_053</name>
</gene>
<dbReference type="Pfam" id="PF04965">
    <property type="entry name" value="GPW_gp25"/>
    <property type="match status" value="1"/>
</dbReference>
<accession>A0A127AW49</accession>
<dbReference type="SUPFAM" id="SSF160719">
    <property type="entry name" value="gpW/gp25-like"/>
    <property type="match status" value="1"/>
</dbReference>
<dbReference type="EMBL" id="KT624200">
    <property type="protein sequence ID" value="AMM44852.1"/>
    <property type="molecule type" value="Genomic_DNA"/>
</dbReference>
<dbReference type="OrthoDB" id="13602at10239"/>
<dbReference type="RefSeq" id="YP_009302441.1">
    <property type="nucleotide sequence ID" value="NC_031245.1"/>
</dbReference>
<feature type="domain" description="IraD/Gp25-like" evidence="1">
    <location>
        <begin position="35"/>
        <end position="118"/>
    </location>
</feature>
<dbReference type="Proteomes" id="UP000203261">
    <property type="component" value="Segment"/>
</dbReference>
<dbReference type="GeneID" id="29125221"/>
<dbReference type="Gene3D" id="3.10.450.40">
    <property type="match status" value="1"/>
</dbReference>
<dbReference type="InterPro" id="IPR007048">
    <property type="entry name" value="IraD/Gp25-like"/>
</dbReference>
<dbReference type="KEGG" id="vg:29125221"/>
<evidence type="ECO:0000313" key="3">
    <source>
        <dbReference type="Proteomes" id="UP000203261"/>
    </source>
</evidence>
<evidence type="ECO:0000259" key="1">
    <source>
        <dbReference type="Pfam" id="PF04965"/>
    </source>
</evidence>
<evidence type="ECO:0000313" key="2">
    <source>
        <dbReference type="EMBL" id="AMM44852.1"/>
    </source>
</evidence>
<proteinExistence type="predicted"/>
<reference evidence="2 3" key="1">
    <citation type="submission" date="2015-08" db="EMBL/GenBank/DDBJ databases">
        <authorList>
            <person name="Babu N.S."/>
            <person name="Beckwith C.J."/>
            <person name="Beseler K.G."/>
            <person name="Brison A."/>
            <person name="Carone J.V."/>
            <person name="Caskin T.P."/>
            <person name="Diamond M."/>
            <person name="Durham M.E."/>
            <person name="Foxe J.M."/>
            <person name="Go M."/>
            <person name="Henderson B.A."/>
            <person name="Jones I.B."/>
            <person name="McGettigan J.A."/>
            <person name="Micheletti S.J."/>
            <person name="Nasrallah M.E."/>
            <person name="Ortiz D."/>
            <person name="Piller C.R."/>
            <person name="Privatt S.R."/>
            <person name="Schneider S.L."/>
            <person name="Sharp S."/>
            <person name="Smith T.C."/>
            <person name="Stanton J.D."/>
            <person name="Ullery H.E."/>
            <person name="Wilson R.J."/>
            <person name="Serrano M.G."/>
            <person name="Buck G."/>
            <person name="Lee V."/>
            <person name="Wang Y."/>
            <person name="Carvalho R."/>
            <person name="Voegtly L."/>
            <person name="Shi R."/>
            <person name="Duckworth R."/>
            <person name="Johnson A."/>
            <person name="Loviza R."/>
            <person name="Walstead R."/>
            <person name="Shah Z."/>
            <person name="Kiflezghi M."/>
            <person name="Wade K."/>
            <person name="Ball S.L."/>
            <person name="Bradley K.W."/>
            <person name="Asai D.J."/>
            <person name="Bowman C.A."/>
            <person name="Russell D.A."/>
            <person name="Pope W.H."/>
            <person name="Jacobs-Sera D."/>
            <person name="Hendrix R.W."/>
            <person name="Hatfull G.F."/>
        </authorList>
    </citation>
    <scope>NUCLEOTIDE SEQUENCE [LARGE SCALE GENOMIC DNA]</scope>
</reference>
<name>A0A127AW49_9CAUD</name>
<organism evidence="2 3">
    <name type="scientific">Bacillus phage SP-15</name>
    <dbReference type="NCBI Taxonomy" id="1792032"/>
    <lineage>
        <taxon>Viruses</taxon>
        <taxon>Duplodnaviria</taxon>
        <taxon>Heunggongvirae</taxon>
        <taxon>Uroviricota</taxon>
        <taxon>Caudoviricetes</taxon>
        <taxon>Thornevirus</taxon>
        <taxon>Thornevirus SP15</taxon>
    </lineage>
</organism>
<keyword evidence="3" id="KW-1185">Reference proteome</keyword>